<comment type="caution">
    <text evidence="1">The sequence shown here is derived from an EMBL/GenBank/DDBJ whole genome shotgun (WGS) entry which is preliminary data.</text>
</comment>
<dbReference type="Pfam" id="PF11964">
    <property type="entry name" value="SpoIIAA-like"/>
    <property type="match status" value="1"/>
</dbReference>
<proteinExistence type="predicted"/>
<evidence type="ECO:0008006" key="3">
    <source>
        <dbReference type="Google" id="ProtNLM"/>
    </source>
</evidence>
<sequence>MSDPGPEDAGSCLVRDDPDGFLLTVTVGDISEGGARAIADGCQRLMDSGREVLVLSDARRTGTILPAARKAMADGLRDVRFDAIAIFGASFPLRVVSTLAAKTVQILTGQSYPVEFFATEVEARAWLLARRDALRAERRPVA</sequence>
<dbReference type="InterPro" id="IPR021866">
    <property type="entry name" value="SpoIIAA-like"/>
</dbReference>
<gene>
    <name evidence="1" type="ORF">BE15_00955</name>
</gene>
<dbReference type="Proteomes" id="UP000075260">
    <property type="component" value="Unassembled WGS sequence"/>
</dbReference>
<name>A0A150QF12_SORCE</name>
<reference evidence="1 2" key="1">
    <citation type="submission" date="2014-02" db="EMBL/GenBank/DDBJ databases">
        <title>The small core and large imbalanced accessory genome model reveals a collaborative survival strategy of Sorangium cellulosum strains in nature.</title>
        <authorList>
            <person name="Han K."/>
            <person name="Peng R."/>
            <person name="Blom J."/>
            <person name="Li Y.-Z."/>
        </authorList>
    </citation>
    <scope>NUCLEOTIDE SEQUENCE [LARGE SCALE GENOMIC DNA]</scope>
    <source>
        <strain evidence="1 2">So0008-312</strain>
    </source>
</reference>
<dbReference type="EMBL" id="JEMA01000736">
    <property type="protein sequence ID" value="KYF66503.1"/>
    <property type="molecule type" value="Genomic_DNA"/>
</dbReference>
<evidence type="ECO:0000313" key="2">
    <source>
        <dbReference type="Proteomes" id="UP000075260"/>
    </source>
</evidence>
<dbReference type="RefSeq" id="WP_061610467.1">
    <property type="nucleotide sequence ID" value="NZ_JEMA01000736.1"/>
</dbReference>
<protein>
    <recommendedName>
        <fullName evidence="3">STAS/SEC14 domain-containing protein</fullName>
    </recommendedName>
</protein>
<accession>A0A150QF12</accession>
<evidence type="ECO:0000313" key="1">
    <source>
        <dbReference type="EMBL" id="KYF66503.1"/>
    </source>
</evidence>
<dbReference type="AlphaFoldDB" id="A0A150QF12"/>
<dbReference type="OrthoDB" id="5519481at2"/>
<organism evidence="1 2">
    <name type="scientific">Sorangium cellulosum</name>
    <name type="common">Polyangium cellulosum</name>
    <dbReference type="NCBI Taxonomy" id="56"/>
    <lineage>
        <taxon>Bacteria</taxon>
        <taxon>Pseudomonadati</taxon>
        <taxon>Myxococcota</taxon>
        <taxon>Polyangia</taxon>
        <taxon>Polyangiales</taxon>
        <taxon>Polyangiaceae</taxon>
        <taxon>Sorangium</taxon>
    </lineage>
</organism>